<dbReference type="EMBL" id="KP027195">
    <property type="protein sequence ID" value="AJD82112.1"/>
    <property type="molecule type" value="Genomic_DNA"/>
</dbReference>
<accession>A0A0B4ZXP0</accession>
<feature type="domain" description="Gp28/Gp37-like" evidence="1">
    <location>
        <begin position="272"/>
        <end position="762"/>
    </location>
</feature>
<gene>
    <name evidence="2" type="primary">40</name>
    <name evidence="2" type="ORF">COSMO_40</name>
</gene>
<dbReference type="InterPro" id="IPR013320">
    <property type="entry name" value="ConA-like_dom_sf"/>
</dbReference>
<reference evidence="2 3" key="1">
    <citation type="submission" date="2014-10" db="EMBL/GenBank/DDBJ databases">
        <authorList>
            <person name="Mackenzie J."/>
            <person name="Lekholoane M."/>
            <person name="Leqhaoe R."/>
            <person name="Mcunu Z."/>
            <person name="Mzobe Z."/>
            <person name="Rodel H."/>
            <person name="Seagreen C."/>
            <person name="Mazeka N."/>
            <person name="Larsen M.H."/>
            <person name="Rubin E.J."/>
            <person name="Russell D.A."/>
            <person name="Guerrero C.A."/>
            <person name="Bowman C.A."/>
            <person name="Jacobs-Sera D."/>
            <person name="Hendrix R.W."/>
            <person name="Hatfull G.F."/>
        </authorList>
    </citation>
    <scope>NUCLEOTIDE SEQUENCE [LARGE SCALE GENOMIC DNA]</scope>
</reference>
<evidence type="ECO:0000259" key="1">
    <source>
        <dbReference type="Pfam" id="PF14594"/>
    </source>
</evidence>
<protein>
    <submittedName>
        <fullName evidence="2">Minor tail protein</fullName>
    </submittedName>
</protein>
<name>A0A0B4ZXP0_9CAUD</name>
<evidence type="ECO:0000313" key="3">
    <source>
        <dbReference type="Proteomes" id="UP000031718"/>
    </source>
</evidence>
<evidence type="ECO:0000313" key="2">
    <source>
        <dbReference type="EMBL" id="AJD82112.1"/>
    </source>
</evidence>
<dbReference type="InterPro" id="IPR029432">
    <property type="entry name" value="Gp28/Gp37-like_dom"/>
</dbReference>
<dbReference type="Pfam" id="PF14594">
    <property type="entry name" value="Sipho_Gp37"/>
    <property type="match status" value="1"/>
</dbReference>
<dbReference type="Proteomes" id="UP000031718">
    <property type="component" value="Segment"/>
</dbReference>
<dbReference type="Gene3D" id="2.60.120.200">
    <property type="match status" value="1"/>
</dbReference>
<proteinExistence type="predicted"/>
<organism evidence="2 3">
    <name type="scientific">Mycobacterium phage Cosmo</name>
    <dbReference type="NCBI Taxonomy" id="1567467"/>
    <lineage>
        <taxon>Viruses</taxon>
        <taxon>Duplodnaviria</taxon>
        <taxon>Heunggongvirae</taxon>
        <taxon>Uroviricota</taxon>
        <taxon>Caudoviricetes</taxon>
        <taxon>Vilmaviridae</taxon>
        <taxon>Wildcatvirus</taxon>
        <taxon>Wildcatvirus wildcat</taxon>
        <taxon>Mycobacterium virus Wildcat</taxon>
    </lineage>
</organism>
<dbReference type="SUPFAM" id="SSF49899">
    <property type="entry name" value="Concanavalin A-like lectins/glucanases"/>
    <property type="match status" value="1"/>
</dbReference>
<sequence length="794" mass="87402">MSVPAPTSHFDWHEGSGSTTTSLVGGYTLTVSNWASRQSVGSIGPSVLSDNWTLFARVTLTQLSGSSGSIFNTNSGNNEASWINIDSERRIGVWPDFNGDPLPEVGVPFDLAIVGNDDNVRFFVDGVQIASDDTFLAFNPGSGGFSVMRDVGLEYDIEELRFWNSALTDAQVMELSTPPQDVALSGVDSGEVFGTPSVLQTDPEPDDALTEANEKLDAISQNVEDYRYELDVMRRAKPQITFYRNKAGNGPLGPADGGGPGLEYYGRVVQQDTIRASFPFKKNVSAQGVLELRFDHYIAEWLRTIPNDPEQCKNVVIRVDMFGGKLRWTGLLHHWEVKEDAEGIVYMECVFHDDLQFLQFLLGPPNPALPIPIFQFPRVLPIFGPAKWACSIMVLINLLRNQAPIYHLPDDPFDFDQWIDILPSEWKDWQCHVKCNPLPLDDSSLWTVLGTRMNPIDSVLSEALEDAQLTIRYRRVFTDEGETENGVLFVEPDQFANGALVFEFVDDSGYYDLLRGTFLSGTIASGMVRSVVQWVGGFIEDTIVTIADDETMYPDEYWGPGFLGTLASAPWLVIRDSAYTPVGSRGLSWAPATAVSAVVGGGNPIADAIARLIIETTGNILGYFLLGGFSSAGTIAADLIMPFLEGTIAAWLEWKNIGRANQLGWCHLFELYQQGAESNAWSLSAIAALRGAFLASRSETSHTVNLRGTNWVIPGVDFTVGSRVGHTMRGFEGFIFVNQCEAINVQWDNTGEDPFTFECTFGQNKAAMSSGERTMRVVKRLADIVHNIGVHLVS</sequence>